<feature type="region of interest" description="Disordered" evidence="1">
    <location>
        <begin position="417"/>
        <end position="436"/>
    </location>
</feature>
<feature type="region of interest" description="Disordered" evidence="1">
    <location>
        <begin position="249"/>
        <end position="302"/>
    </location>
</feature>
<feature type="compositionally biased region" description="Polar residues" evidence="1">
    <location>
        <begin position="265"/>
        <end position="280"/>
    </location>
</feature>
<evidence type="ECO:0000313" key="2">
    <source>
        <dbReference type="Proteomes" id="UP000095283"/>
    </source>
</evidence>
<keyword evidence="2" id="KW-1185">Reference proteome</keyword>
<sequence length="585" mass="66828">MNTGEARFQSNLKELKAFELKAEKERKFMEERIVEQTISSFEQDDAIVRKHPLAALKNRAAPFIIQRWNRHWIGDNGRFNRSPQTIFDWSSETKIASAFNTPELETVLQRGRADKIDLPSLRNRCPLMDNSVFEQFLPETSEENTIFEDENIIPLSLENGIKFAIEATTCCHLMADSFIGKSQNYAIPITVSQHIYSGSFHSLIVIGKPRVLGAVNNATIMRQFIKYQIKSNFVKRTLQIESSLRQESTSLVTECSPSEKKNDVTEPSPSKKNNNITESCQPEVEKNSDMEENTDNDFSDPLDSILDKIIPTPLTASSKPRASESGKQYSLFNANGLRFLVRSRPAPNCSVGPLFVQGKPLSIQPKIEYAPVAGAMCLGSEEWIWNYAKETFKQTNNHCLFRVHHDGNNVLQLQHSEPRHSNREHPCSPHVTRSTTNRRCLDNEKKELISSRTDRFTQLLENLTKLSHGRYLLLNESDGKLKLLAETNENDAATDVLDCSTIAKSVVLSREVPKFRDIFEGLESRIPLQWQIVQRRAPGCFVAKDSKLHFIAITPLEENIKERKSIKRTGYQKRKGMKRRRYNKD</sequence>
<proteinExistence type="predicted"/>
<organism evidence="2 3">
    <name type="scientific">Heterorhabditis bacteriophora</name>
    <name type="common">Entomopathogenic nematode worm</name>
    <dbReference type="NCBI Taxonomy" id="37862"/>
    <lineage>
        <taxon>Eukaryota</taxon>
        <taxon>Metazoa</taxon>
        <taxon>Ecdysozoa</taxon>
        <taxon>Nematoda</taxon>
        <taxon>Chromadorea</taxon>
        <taxon>Rhabditida</taxon>
        <taxon>Rhabditina</taxon>
        <taxon>Rhabditomorpha</taxon>
        <taxon>Strongyloidea</taxon>
        <taxon>Heterorhabditidae</taxon>
        <taxon>Heterorhabditis</taxon>
    </lineage>
</organism>
<dbReference type="Proteomes" id="UP000095283">
    <property type="component" value="Unplaced"/>
</dbReference>
<evidence type="ECO:0000256" key="1">
    <source>
        <dbReference type="SAM" id="MobiDB-lite"/>
    </source>
</evidence>
<name>A0A1I7WMP1_HETBA</name>
<dbReference type="WBParaSite" id="Hba_06399">
    <property type="protein sequence ID" value="Hba_06399"/>
    <property type="gene ID" value="Hba_06399"/>
</dbReference>
<feature type="compositionally biased region" description="Acidic residues" evidence="1">
    <location>
        <begin position="290"/>
        <end position="300"/>
    </location>
</feature>
<reference evidence="3" key="1">
    <citation type="submission" date="2016-11" db="UniProtKB">
        <authorList>
            <consortium name="WormBaseParasite"/>
        </authorList>
    </citation>
    <scope>IDENTIFICATION</scope>
</reference>
<feature type="compositionally biased region" description="Basic and acidic residues" evidence="1">
    <location>
        <begin position="417"/>
        <end position="427"/>
    </location>
</feature>
<protein>
    <submittedName>
        <fullName evidence="3">NARG2_C domain-containing protein</fullName>
    </submittedName>
</protein>
<accession>A0A1I7WMP1</accession>
<evidence type="ECO:0000313" key="3">
    <source>
        <dbReference type="WBParaSite" id="Hba_06399"/>
    </source>
</evidence>
<dbReference type="AlphaFoldDB" id="A0A1I7WMP1"/>